<protein>
    <recommendedName>
        <fullName evidence="1">N-acetylmuramidase domain-containing protein</fullName>
    </recommendedName>
</protein>
<sequence>MLKINASVGNKAKNYASDVRCVQNLINRQIHLLLPLMKLKEDGKCGPITIGLISEYQRRILKMQKPDGRIDPQQKTFNSLINFSKRDQPQTKPASHNTFDHLLFQMQGVLKASPIQKTNHESKIYSRLTEPDYNKAAIILGVDTATIKAIASIESMGDGFLGNGKPKILFEGHWFSKLTQGAYDKENPTISHKTWTKKNYLGNEKEYSRLNTAISLDRRAALKSTSWGKFQIMGFNHKYCGYQDIESLVKDMRKSEHYHLMAFVKLIKSMKWDAQLKAKDWKGFSKKYNGPGYQKNKYDVKLQQAYKAFSIGSK</sequence>
<gene>
    <name evidence="2" type="ORF">CBP51_09020</name>
</gene>
<evidence type="ECO:0000313" key="3">
    <source>
        <dbReference type="Proteomes" id="UP000216101"/>
    </source>
</evidence>
<organism evidence="2 3">
    <name type="scientific">Cellvibrio mixtus</name>
    <dbReference type="NCBI Taxonomy" id="39650"/>
    <lineage>
        <taxon>Bacteria</taxon>
        <taxon>Pseudomonadati</taxon>
        <taxon>Pseudomonadota</taxon>
        <taxon>Gammaproteobacteria</taxon>
        <taxon>Cellvibrionales</taxon>
        <taxon>Cellvibrionaceae</taxon>
        <taxon>Cellvibrio</taxon>
    </lineage>
</organism>
<dbReference type="Pfam" id="PF11860">
    <property type="entry name" value="Muramidase"/>
    <property type="match status" value="1"/>
</dbReference>
<accession>A0A266QCN3</accession>
<dbReference type="InterPro" id="IPR024408">
    <property type="entry name" value="Muramidase"/>
</dbReference>
<evidence type="ECO:0000313" key="2">
    <source>
        <dbReference type="EMBL" id="OZY87109.1"/>
    </source>
</evidence>
<evidence type="ECO:0000259" key="1">
    <source>
        <dbReference type="Pfam" id="PF11860"/>
    </source>
</evidence>
<comment type="caution">
    <text evidence="2">The sequence shown here is derived from an EMBL/GenBank/DDBJ whole genome shotgun (WGS) entry which is preliminary data.</text>
</comment>
<proteinExistence type="predicted"/>
<reference evidence="3" key="1">
    <citation type="submission" date="2017-05" db="EMBL/GenBank/DDBJ databases">
        <authorList>
            <person name="Barney B.M."/>
        </authorList>
    </citation>
    <scope>NUCLEOTIDE SEQUENCE [LARGE SCALE GENOMIC DNA]</scope>
    <source>
        <strain evidence="3">PSBB022</strain>
    </source>
</reference>
<dbReference type="AlphaFoldDB" id="A0A266QCN3"/>
<keyword evidence="3" id="KW-1185">Reference proteome</keyword>
<dbReference type="Proteomes" id="UP000216101">
    <property type="component" value="Unassembled WGS sequence"/>
</dbReference>
<feature type="domain" description="N-acetylmuramidase" evidence="1">
    <location>
        <begin position="144"/>
        <end position="309"/>
    </location>
</feature>
<dbReference type="EMBL" id="NHNI01000001">
    <property type="protein sequence ID" value="OZY87109.1"/>
    <property type="molecule type" value="Genomic_DNA"/>
</dbReference>
<dbReference type="RefSeq" id="WP_094984593.1">
    <property type="nucleotide sequence ID" value="NZ_NHNI01000001.1"/>
</dbReference>
<name>A0A266QCN3_9GAMM</name>